<dbReference type="InterPro" id="IPR036452">
    <property type="entry name" value="Ribo_hydro-like"/>
</dbReference>
<dbReference type="InterPro" id="IPR001910">
    <property type="entry name" value="Inosine/uridine_hydrolase_dom"/>
</dbReference>
<dbReference type="Pfam" id="PF01156">
    <property type="entry name" value="IU_nuc_hydro"/>
    <property type="match status" value="1"/>
</dbReference>
<organism evidence="5 6">
    <name type="scientific">Novosphingobium olei</name>
    <dbReference type="NCBI Taxonomy" id="2728851"/>
    <lineage>
        <taxon>Bacteria</taxon>
        <taxon>Pseudomonadati</taxon>
        <taxon>Pseudomonadota</taxon>
        <taxon>Alphaproteobacteria</taxon>
        <taxon>Sphingomonadales</taxon>
        <taxon>Sphingomonadaceae</taxon>
        <taxon>Novosphingobium</taxon>
    </lineage>
</organism>
<dbReference type="InterPro" id="IPR023186">
    <property type="entry name" value="IUNH"/>
</dbReference>
<protein>
    <submittedName>
        <fullName evidence="5">Nucleoside hydrolase</fullName>
    </submittedName>
</protein>
<accession>A0A7Y0BR09</accession>
<gene>
    <name evidence="5" type="ORF">HHL27_14790</name>
</gene>
<dbReference type="PANTHER" id="PTHR12304">
    <property type="entry name" value="INOSINE-URIDINE PREFERRING NUCLEOSIDE HYDROLASE"/>
    <property type="match status" value="1"/>
</dbReference>
<feature type="region of interest" description="Disordered" evidence="3">
    <location>
        <begin position="269"/>
        <end position="292"/>
    </location>
</feature>
<keyword evidence="1 5" id="KW-0378">Hydrolase</keyword>
<dbReference type="EMBL" id="JABBGM010000006">
    <property type="protein sequence ID" value="NML94939.1"/>
    <property type="molecule type" value="Genomic_DNA"/>
</dbReference>
<evidence type="ECO:0000256" key="3">
    <source>
        <dbReference type="SAM" id="MobiDB-lite"/>
    </source>
</evidence>
<keyword evidence="2" id="KW-0326">Glycosidase</keyword>
<dbReference type="Proteomes" id="UP000583556">
    <property type="component" value="Unassembled WGS sequence"/>
</dbReference>
<dbReference type="Gene3D" id="3.90.245.10">
    <property type="entry name" value="Ribonucleoside hydrolase-like"/>
    <property type="match status" value="1"/>
</dbReference>
<evidence type="ECO:0000313" key="6">
    <source>
        <dbReference type="Proteomes" id="UP000583556"/>
    </source>
</evidence>
<evidence type="ECO:0000256" key="1">
    <source>
        <dbReference type="ARBA" id="ARBA00022801"/>
    </source>
</evidence>
<dbReference type="PANTHER" id="PTHR12304:SF4">
    <property type="entry name" value="URIDINE NUCLEOSIDASE"/>
    <property type="match status" value="1"/>
</dbReference>
<sequence length="327" mass="34930">MPAFGERPAIARLVVDNDFGGDPDGLFQLAHQLLCPATRTTLIVGTHLQPGSPFDPSSRQARNAADKAKDLLALLGMQTPVIAGGETALASLQDRTSSPATSAIVHEALREDTGEPLIYAAGAGLTEIARAWRADPRIGKRLKLIWIGGNEHAGLGPVLPGPPEVEYNLTIDPLAAQVIFNESDIEIWQVPRNAYRQMLVDIAEIRALASNGPLGAYLHGELEALLGKLDTMPPAIAATLPRTETYVLGDSPLVTLTALQTPFQPDAASSDYVTMPTPRLGPSGEYRANPGGRPMRIYTRIDAGLTFRSMFARIRAQDGRSRSASGA</sequence>
<keyword evidence="6" id="KW-1185">Reference proteome</keyword>
<evidence type="ECO:0000256" key="2">
    <source>
        <dbReference type="ARBA" id="ARBA00023295"/>
    </source>
</evidence>
<dbReference type="AlphaFoldDB" id="A0A7Y0BR09"/>
<reference evidence="5 6" key="1">
    <citation type="submission" date="2020-04" db="EMBL/GenBank/DDBJ databases">
        <title>Novosphingobium sp. TW-4 isolated from soil.</title>
        <authorList>
            <person name="Dahal R.H."/>
            <person name="Chaudhary D.K."/>
        </authorList>
    </citation>
    <scope>NUCLEOTIDE SEQUENCE [LARGE SCALE GENOMIC DNA]</scope>
    <source>
        <strain evidence="5 6">TW-4</strain>
    </source>
</reference>
<dbReference type="SUPFAM" id="SSF53590">
    <property type="entry name" value="Nucleoside hydrolase"/>
    <property type="match status" value="1"/>
</dbReference>
<dbReference type="GO" id="GO:0006152">
    <property type="term" value="P:purine nucleoside catabolic process"/>
    <property type="evidence" value="ECO:0007669"/>
    <property type="project" value="TreeGrafter"/>
</dbReference>
<evidence type="ECO:0000259" key="4">
    <source>
        <dbReference type="Pfam" id="PF01156"/>
    </source>
</evidence>
<comment type="caution">
    <text evidence="5">The sequence shown here is derived from an EMBL/GenBank/DDBJ whole genome shotgun (WGS) entry which is preliminary data.</text>
</comment>
<feature type="domain" description="Inosine/uridine-preferring nucleoside hydrolase" evidence="4">
    <location>
        <begin position="61"/>
        <end position="219"/>
    </location>
</feature>
<dbReference type="GO" id="GO:0008477">
    <property type="term" value="F:purine nucleosidase activity"/>
    <property type="evidence" value="ECO:0007669"/>
    <property type="project" value="TreeGrafter"/>
</dbReference>
<evidence type="ECO:0000313" key="5">
    <source>
        <dbReference type="EMBL" id="NML94939.1"/>
    </source>
</evidence>
<name>A0A7Y0BR09_9SPHN</name>
<proteinExistence type="predicted"/>
<dbReference type="GO" id="GO:0005829">
    <property type="term" value="C:cytosol"/>
    <property type="evidence" value="ECO:0007669"/>
    <property type="project" value="TreeGrafter"/>
</dbReference>